<sequence>MASLRLPDSGDFDLDRRRTNGQSSATEIPISSSELTVLEDFRSVIAARAEIFAEYINGSMQDLFVLAHTRRPSSFGEEIISNNEDYLTINGIFNETNNVTNNLSVEQVRERWYRHSVAMSIVYFVAYCLVFVVGLIGNSFVIAVVYRSPRMRTVTNFFIVNLAVADVLVIVFCLPATLMSNIFVRK</sequence>
<evidence type="ECO:0000256" key="3">
    <source>
        <dbReference type="ARBA" id="ARBA00022692"/>
    </source>
</evidence>
<proteinExistence type="inferred from homology"/>
<feature type="transmembrane region" description="Helical" evidence="10">
    <location>
        <begin position="158"/>
        <end position="184"/>
    </location>
</feature>
<evidence type="ECO:0000256" key="2">
    <source>
        <dbReference type="ARBA" id="ARBA00010663"/>
    </source>
</evidence>
<accession>A0AAJ6YWP4</accession>
<dbReference type="RefSeq" id="XP_011505761.1">
    <property type="nucleotide sequence ID" value="XM_011507459.1"/>
</dbReference>
<feature type="region of interest" description="Disordered" evidence="9">
    <location>
        <begin position="1"/>
        <end position="26"/>
    </location>
</feature>
<evidence type="ECO:0000256" key="8">
    <source>
        <dbReference type="ARBA" id="ARBA00023224"/>
    </source>
</evidence>
<evidence type="ECO:0000256" key="10">
    <source>
        <dbReference type="SAM" id="Phobius"/>
    </source>
</evidence>
<dbReference type="Proteomes" id="UP000695007">
    <property type="component" value="Unplaced"/>
</dbReference>
<evidence type="ECO:0000256" key="9">
    <source>
        <dbReference type="SAM" id="MobiDB-lite"/>
    </source>
</evidence>
<dbReference type="PANTHER" id="PTHR24235:SF29">
    <property type="entry name" value="GH23382P"/>
    <property type="match status" value="1"/>
</dbReference>
<evidence type="ECO:0000313" key="12">
    <source>
        <dbReference type="Proteomes" id="UP000695007"/>
    </source>
</evidence>
<evidence type="ECO:0000256" key="1">
    <source>
        <dbReference type="ARBA" id="ARBA00004141"/>
    </source>
</evidence>
<evidence type="ECO:0000259" key="11">
    <source>
        <dbReference type="PROSITE" id="PS50262"/>
    </source>
</evidence>
<dbReference type="PRINTS" id="PR00237">
    <property type="entry name" value="GPCRRHODOPSN"/>
</dbReference>
<dbReference type="GO" id="GO:0004930">
    <property type="term" value="F:G protein-coupled receptor activity"/>
    <property type="evidence" value="ECO:0007669"/>
    <property type="project" value="UniProtKB-KW"/>
</dbReference>
<keyword evidence="8" id="KW-0807">Transducer</keyword>
<dbReference type="Pfam" id="PF00001">
    <property type="entry name" value="7tm_1"/>
    <property type="match status" value="1"/>
</dbReference>
<evidence type="ECO:0000256" key="4">
    <source>
        <dbReference type="ARBA" id="ARBA00022989"/>
    </source>
</evidence>
<dbReference type="InterPro" id="IPR017452">
    <property type="entry name" value="GPCR_Rhodpsn_7TM"/>
</dbReference>
<feature type="transmembrane region" description="Helical" evidence="10">
    <location>
        <begin position="121"/>
        <end position="146"/>
    </location>
</feature>
<keyword evidence="7" id="KW-0675">Receptor</keyword>
<comment type="similarity">
    <text evidence="2">Belongs to the G-protein coupled receptor 1 family.</text>
</comment>
<dbReference type="InterPro" id="IPR000276">
    <property type="entry name" value="GPCR_Rhodpsn"/>
</dbReference>
<keyword evidence="3 10" id="KW-0812">Transmembrane</keyword>
<evidence type="ECO:0000256" key="5">
    <source>
        <dbReference type="ARBA" id="ARBA00023040"/>
    </source>
</evidence>
<dbReference type="KEGG" id="csol:105368448"/>
<reference evidence="13" key="1">
    <citation type="submission" date="2025-08" db="UniProtKB">
        <authorList>
            <consortium name="RefSeq"/>
        </authorList>
    </citation>
    <scope>IDENTIFICATION</scope>
</reference>
<evidence type="ECO:0000256" key="7">
    <source>
        <dbReference type="ARBA" id="ARBA00023170"/>
    </source>
</evidence>
<gene>
    <name evidence="13" type="primary">LOC105368448</name>
</gene>
<dbReference type="Gene3D" id="1.20.1070.10">
    <property type="entry name" value="Rhodopsin 7-helix transmembrane proteins"/>
    <property type="match status" value="1"/>
</dbReference>
<keyword evidence="4 10" id="KW-1133">Transmembrane helix</keyword>
<dbReference type="SUPFAM" id="SSF81321">
    <property type="entry name" value="Family A G protein-coupled receptor-like"/>
    <property type="match status" value="1"/>
</dbReference>
<evidence type="ECO:0000313" key="13">
    <source>
        <dbReference type="RefSeq" id="XP_011505761.1"/>
    </source>
</evidence>
<dbReference type="AlphaFoldDB" id="A0AAJ6YWP4"/>
<comment type="subcellular location">
    <subcellularLocation>
        <location evidence="1">Membrane</location>
        <topology evidence="1">Multi-pass membrane protein</topology>
    </subcellularLocation>
</comment>
<dbReference type="PANTHER" id="PTHR24235">
    <property type="entry name" value="NEUROPEPTIDE Y RECEPTOR"/>
    <property type="match status" value="1"/>
</dbReference>
<keyword evidence="12" id="KW-1185">Reference proteome</keyword>
<name>A0AAJ6YWP4_9HYME</name>
<feature type="domain" description="G-protein coupled receptors family 1 profile" evidence="11">
    <location>
        <begin position="137"/>
        <end position="186"/>
    </location>
</feature>
<dbReference type="GeneID" id="105368448"/>
<organism evidence="12 13">
    <name type="scientific">Ceratosolen solmsi marchali</name>
    <dbReference type="NCBI Taxonomy" id="326594"/>
    <lineage>
        <taxon>Eukaryota</taxon>
        <taxon>Metazoa</taxon>
        <taxon>Ecdysozoa</taxon>
        <taxon>Arthropoda</taxon>
        <taxon>Hexapoda</taxon>
        <taxon>Insecta</taxon>
        <taxon>Pterygota</taxon>
        <taxon>Neoptera</taxon>
        <taxon>Endopterygota</taxon>
        <taxon>Hymenoptera</taxon>
        <taxon>Apocrita</taxon>
        <taxon>Proctotrupomorpha</taxon>
        <taxon>Chalcidoidea</taxon>
        <taxon>Agaonidae</taxon>
        <taxon>Agaoninae</taxon>
        <taxon>Ceratosolen</taxon>
    </lineage>
</organism>
<keyword evidence="6 10" id="KW-0472">Membrane</keyword>
<dbReference type="PROSITE" id="PS50262">
    <property type="entry name" value="G_PROTEIN_RECEP_F1_2"/>
    <property type="match status" value="1"/>
</dbReference>
<protein>
    <submittedName>
        <fullName evidence="13">Orexin receptor type 2-like</fullName>
    </submittedName>
</protein>
<evidence type="ECO:0000256" key="6">
    <source>
        <dbReference type="ARBA" id="ARBA00023136"/>
    </source>
</evidence>
<dbReference type="GO" id="GO:0016020">
    <property type="term" value="C:membrane"/>
    <property type="evidence" value="ECO:0007669"/>
    <property type="project" value="UniProtKB-SubCell"/>
</dbReference>
<keyword evidence="5" id="KW-0297">G-protein coupled receptor</keyword>